<dbReference type="GO" id="GO:0006351">
    <property type="term" value="P:DNA-templated transcription"/>
    <property type="evidence" value="ECO:0007669"/>
    <property type="project" value="InterPro"/>
</dbReference>
<keyword evidence="4" id="KW-0539">Nucleus</keyword>
<evidence type="ECO:0000313" key="7">
    <source>
        <dbReference type="EMBL" id="KAH7021489.1"/>
    </source>
</evidence>
<evidence type="ECO:0000313" key="8">
    <source>
        <dbReference type="Proteomes" id="UP000756346"/>
    </source>
</evidence>
<keyword evidence="2" id="KW-0805">Transcription regulation</keyword>
<protein>
    <recommendedName>
        <fullName evidence="6">Zn(2)-C6 fungal-type domain-containing protein</fullName>
    </recommendedName>
</protein>
<gene>
    <name evidence="7" type="ORF">B0I36DRAFT_388179</name>
</gene>
<keyword evidence="8" id="KW-1185">Reference proteome</keyword>
<evidence type="ECO:0000259" key="6">
    <source>
        <dbReference type="PROSITE" id="PS50048"/>
    </source>
</evidence>
<dbReference type="RefSeq" id="XP_046007690.1">
    <property type="nucleotide sequence ID" value="XM_046161225.1"/>
</dbReference>
<dbReference type="PANTHER" id="PTHR47424:SF5">
    <property type="entry name" value="ZN(II)2CYS6 TRANSCRIPTION FACTOR (EUROFUNG)"/>
    <property type="match status" value="1"/>
</dbReference>
<dbReference type="GeneID" id="70190771"/>
<evidence type="ECO:0000256" key="4">
    <source>
        <dbReference type="ARBA" id="ARBA00023242"/>
    </source>
</evidence>
<dbReference type="Proteomes" id="UP000756346">
    <property type="component" value="Unassembled WGS sequence"/>
</dbReference>
<dbReference type="CDD" id="cd00067">
    <property type="entry name" value="GAL4"/>
    <property type="match status" value="1"/>
</dbReference>
<dbReference type="AlphaFoldDB" id="A0A9P8XZP4"/>
<evidence type="ECO:0000256" key="1">
    <source>
        <dbReference type="ARBA" id="ARBA00022723"/>
    </source>
</evidence>
<feature type="region of interest" description="Disordered" evidence="5">
    <location>
        <begin position="1"/>
        <end position="31"/>
    </location>
</feature>
<dbReference type="SUPFAM" id="SSF57701">
    <property type="entry name" value="Zn2/Cys6 DNA-binding domain"/>
    <property type="match status" value="1"/>
</dbReference>
<feature type="compositionally biased region" description="Low complexity" evidence="5">
    <location>
        <begin position="164"/>
        <end position="179"/>
    </location>
</feature>
<comment type="caution">
    <text evidence="7">The sequence shown here is derived from an EMBL/GenBank/DDBJ whole genome shotgun (WGS) entry which is preliminary data.</text>
</comment>
<feature type="compositionally biased region" description="Low complexity" evidence="5">
    <location>
        <begin position="11"/>
        <end position="20"/>
    </location>
</feature>
<dbReference type="GO" id="GO:0000981">
    <property type="term" value="F:DNA-binding transcription factor activity, RNA polymerase II-specific"/>
    <property type="evidence" value="ECO:0007669"/>
    <property type="project" value="InterPro"/>
</dbReference>
<dbReference type="PROSITE" id="PS00463">
    <property type="entry name" value="ZN2_CY6_FUNGAL_1"/>
    <property type="match status" value="1"/>
</dbReference>
<dbReference type="PROSITE" id="PS50048">
    <property type="entry name" value="ZN2_CY6_FUNGAL_2"/>
    <property type="match status" value="1"/>
</dbReference>
<dbReference type="CDD" id="cd12148">
    <property type="entry name" value="fungal_TF_MHR"/>
    <property type="match status" value="1"/>
</dbReference>
<dbReference type="GO" id="GO:0005634">
    <property type="term" value="C:nucleus"/>
    <property type="evidence" value="ECO:0007669"/>
    <property type="project" value="TreeGrafter"/>
</dbReference>
<evidence type="ECO:0000256" key="2">
    <source>
        <dbReference type="ARBA" id="ARBA00023015"/>
    </source>
</evidence>
<feature type="region of interest" description="Disordered" evidence="5">
    <location>
        <begin position="69"/>
        <end position="97"/>
    </location>
</feature>
<dbReference type="GO" id="GO:0000435">
    <property type="term" value="P:positive regulation of transcription from RNA polymerase II promoter by galactose"/>
    <property type="evidence" value="ECO:0007669"/>
    <property type="project" value="TreeGrafter"/>
</dbReference>
<dbReference type="SMART" id="SM00906">
    <property type="entry name" value="Fungal_trans"/>
    <property type="match status" value="1"/>
</dbReference>
<dbReference type="InterPro" id="IPR051127">
    <property type="entry name" value="Fungal_SecMet_Regulators"/>
</dbReference>
<dbReference type="OrthoDB" id="39175at2759"/>
<feature type="region of interest" description="Disordered" evidence="5">
    <location>
        <begin position="676"/>
        <end position="728"/>
    </location>
</feature>
<evidence type="ECO:0000256" key="3">
    <source>
        <dbReference type="ARBA" id="ARBA00023163"/>
    </source>
</evidence>
<feature type="compositionally biased region" description="Polar residues" evidence="5">
    <location>
        <begin position="699"/>
        <end position="709"/>
    </location>
</feature>
<dbReference type="Gene3D" id="4.10.240.10">
    <property type="entry name" value="Zn(2)-C6 fungal-type DNA-binding domain"/>
    <property type="match status" value="1"/>
</dbReference>
<evidence type="ECO:0000256" key="5">
    <source>
        <dbReference type="SAM" id="MobiDB-lite"/>
    </source>
</evidence>
<feature type="region of interest" description="Disordered" evidence="5">
    <location>
        <begin position="229"/>
        <end position="251"/>
    </location>
</feature>
<dbReference type="GO" id="GO:0008270">
    <property type="term" value="F:zinc ion binding"/>
    <property type="evidence" value="ECO:0007669"/>
    <property type="project" value="InterPro"/>
</dbReference>
<sequence length="858" mass="92806">MAGSVLPPGPGTRTGSTTPPAGGPRPRAKRRKYTAVACNECRRRKLKCLPGGSEGCCQRCAARGRTDCGYHAGPPAADHDEDSSARASSHRRSSAASFTALTEDVKLLRDTLAGWIASTRVSGDSPAPAPAAASDLIAASSPTPVAPGPNPASVSLPPLRSCRASVSGPAAGSVSAASPRNLEEDLMGPPDLASRVGREEPRFIGPTRSAYSFQAGGQALSRLGIPALDTAPVSGQQTPSATPPQQPDAAPDELFWTRCDRAEFERHIAVFQEEVESVYPCVESEELIRKAGDILEFARGADDAGYAAADPSSRHHVSTKEVHLATLAVATAIVLEGHGKTTTSSSLVKPVERSVLNILEPSRELKDLQLLSLLSIYYFHIDEDLLAWRTIGLAAREALVMGLHRKTTLEDMFRGPQERRMAIRVFWTIYALDRRWSFGTGLSFALVDSDIDPDLPEPDQNDAYLKCMVGYGRLSSTLWTALLPTLAQHNNKGDWTEEATHQLDLRAQEWLESIPHNLQLRHPRLGLAALAQPPVLQRLRALLYLRGNHIRILIYRYFLLSPSRIRSSYRSAWLAVEIAQDSLVVLLHLNESTSIYRRQQAAFNYFLVSALAVLFLAVCNDPETFAAPCKKSLLSAIGLLRGLSKFSYGSRRLWRGVRGIVPILRRLEEARRAGVTNAGAGEQQEHADVPQQQPQPQPVRSSGAQQNSAPLDKTPDITRQAATPAASHQADIVTGAVHGDCDPATGSGSSALPFGATGTEGTTDMDATAAGGADGLTYTTTPDFSVMGNELIDLFELFEHGPVFPLHQQQQQQQQGGDAFMGQPQMDVMNWLSSDTSESQEYVSAEQGAISTQFNWLI</sequence>
<dbReference type="PANTHER" id="PTHR47424">
    <property type="entry name" value="REGULATORY PROTEIN GAL4"/>
    <property type="match status" value="1"/>
</dbReference>
<keyword evidence="3" id="KW-0804">Transcription</keyword>
<reference evidence="7" key="1">
    <citation type="journal article" date="2021" name="Nat. Commun.">
        <title>Genetic determinants of endophytism in the Arabidopsis root mycobiome.</title>
        <authorList>
            <person name="Mesny F."/>
            <person name="Miyauchi S."/>
            <person name="Thiergart T."/>
            <person name="Pickel B."/>
            <person name="Atanasova L."/>
            <person name="Karlsson M."/>
            <person name="Huettel B."/>
            <person name="Barry K.W."/>
            <person name="Haridas S."/>
            <person name="Chen C."/>
            <person name="Bauer D."/>
            <person name="Andreopoulos W."/>
            <person name="Pangilinan J."/>
            <person name="LaButti K."/>
            <person name="Riley R."/>
            <person name="Lipzen A."/>
            <person name="Clum A."/>
            <person name="Drula E."/>
            <person name="Henrissat B."/>
            <person name="Kohler A."/>
            <person name="Grigoriev I.V."/>
            <person name="Martin F.M."/>
            <person name="Hacquard S."/>
        </authorList>
    </citation>
    <scope>NUCLEOTIDE SEQUENCE</scope>
    <source>
        <strain evidence="7">MPI-CAGE-CH-0230</strain>
    </source>
</reference>
<dbReference type="InterPro" id="IPR001138">
    <property type="entry name" value="Zn2Cys6_DnaBD"/>
</dbReference>
<feature type="region of interest" description="Disordered" evidence="5">
    <location>
        <begin position="163"/>
        <end position="198"/>
    </location>
</feature>
<organism evidence="7 8">
    <name type="scientific">Microdochium trichocladiopsis</name>
    <dbReference type="NCBI Taxonomy" id="1682393"/>
    <lineage>
        <taxon>Eukaryota</taxon>
        <taxon>Fungi</taxon>
        <taxon>Dikarya</taxon>
        <taxon>Ascomycota</taxon>
        <taxon>Pezizomycotina</taxon>
        <taxon>Sordariomycetes</taxon>
        <taxon>Xylariomycetidae</taxon>
        <taxon>Xylariales</taxon>
        <taxon>Microdochiaceae</taxon>
        <taxon>Microdochium</taxon>
    </lineage>
</organism>
<dbReference type="EMBL" id="JAGTJQ010000010">
    <property type="protein sequence ID" value="KAH7021489.1"/>
    <property type="molecule type" value="Genomic_DNA"/>
</dbReference>
<keyword evidence="1" id="KW-0479">Metal-binding</keyword>
<proteinExistence type="predicted"/>
<dbReference type="GO" id="GO:0000978">
    <property type="term" value="F:RNA polymerase II cis-regulatory region sequence-specific DNA binding"/>
    <property type="evidence" value="ECO:0007669"/>
    <property type="project" value="TreeGrafter"/>
</dbReference>
<feature type="domain" description="Zn(2)-C6 fungal-type" evidence="6">
    <location>
        <begin position="37"/>
        <end position="70"/>
    </location>
</feature>
<accession>A0A9P8XZP4</accession>
<name>A0A9P8XZP4_9PEZI</name>
<dbReference type="InterPro" id="IPR007219">
    <property type="entry name" value="XnlR_reg_dom"/>
</dbReference>
<dbReference type="InterPro" id="IPR036864">
    <property type="entry name" value="Zn2-C6_fun-type_DNA-bd_sf"/>
</dbReference>
<dbReference type="Pfam" id="PF04082">
    <property type="entry name" value="Fungal_trans"/>
    <property type="match status" value="1"/>
</dbReference>